<dbReference type="AlphaFoldDB" id="A0A4Y2C0L0"/>
<evidence type="ECO:0000313" key="2">
    <source>
        <dbReference type="Proteomes" id="UP000499080"/>
    </source>
</evidence>
<gene>
    <name evidence="1" type="ORF">AVEN_126918_1</name>
</gene>
<comment type="caution">
    <text evidence="1">The sequence shown here is derived from an EMBL/GenBank/DDBJ whole genome shotgun (WGS) entry which is preliminary data.</text>
</comment>
<dbReference type="InterPro" id="IPR052160">
    <property type="entry name" value="Gypsy_RT_Integrase-like"/>
</dbReference>
<dbReference type="Gene3D" id="3.30.420.10">
    <property type="entry name" value="Ribonuclease H-like superfamily/Ribonuclease H"/>
    <property type="match status" value="1"/>
</dbReference>
<evidence type="ECO:0000313" key="1">
    <source>
        <dbReference type="EMBL" id="GBL98031.1"/>
    </source>
</evidence>
<dbReference type="Proteomes" id="UP000499080">
    <property type="component" value="Unassembled WGS sequence"/>
</dbReference>
<dbReference type="OrthoDB" id="422540at2759"/>
<dbReference type="GO" id="GO:0003676">
    <property type="term" value="F:nucleic acid binding"/>
    <property type="evidence" value="ECO:0007669"/>
    <property type="project" value="InterPro"/>
</dbReference>
<organism evidence="1 2">
    <name type="scientific">Araneus ventricosus</name>
    <name type="common">Orbweaver spider</name>
    <name type="synonym">Epeira ventricosa</name>
    <dbReference type="NCBI Taxonomy" id="182803"/>
    <lineage>
        <taxon>Eukaryota</taxon>
        <taxon>Metazoa</taxon>
        <taxon>Ecdysozoa</taxon>
        <taxon>Arthropoda</taxon>
        <taxon>Chelicerata</taxon>
        <taxon>Arachnida</taxon>
        <taxon>Araneae</taxon>
        <taxon>Araneomorphae</taxon>
        <taxon>Entelegynae</taxon>
        <taxon>Araneoidea</taxon>
        <taxon>Araneidae</taxon>
        <taxon>Araneus</taxon>
    </lineage>
</organism>
<reference evidence="1 2" key="1">
    <citation type="journal article" date="2019" name="Sci. Rep.">
        <title>Orb-weaving spider Araneus ventricosus genome elucidates the spidroin gene catalogue.</title>
        <authorList>
            <person name="Kono N."/>
            <person name="Nakamura H."/>
            <person name="Ohtoshi R."/>
            <person name="Moran D.A.P."/>
            <person name="Shinohara A."/>
            <person name="Yoshida Y."/>
            <person name="Fujiwara M."/>
            <person name="Mori M."/>
            <person name="Tomita M."/>
            <person name="Arakawa K."/>
        </authorList>
    </citation>
    <scope>NUCLEOTIDE SEQUENCE [LARGE SCALE GENOMIC DNA]</scope>
</reference>
<sequence>MKKDCQQWTRACLSCQRSKIHRHMRSAFGEFPVPNEKFNQLNIDIGGPLLPSQGYRYLLTIIDRFTHWIEAVPLQDQTAENKSPHFHYQNILV</sequence>
<name>A0A4Y2C0L0_ARAVE</name>
<accession>A0A4Y2C0L0</accession>
<dbReference type="InterPro" id="IPR036397">
    <property type="entry name" value="RNaseH_sf"/>
</dbReference>
<dbReference type="EMBL" id="BGPR01000135">
    <property type="protein sequence ID" value="GBL98031.1"/>
    <property type="molecule type" value="Genomic_DNA"/>
</dbReference>
<protein>
    <recommendedName>
        <fullName evidence="3">Integrase catalytic domain-containing protein</fullName>
    </recommendedName>
</protein>
<evidence type="ECO:0008006" key="3">
    <source>
        <dbReference type="Google" id="ProtNLM"/>
    </source>
</evidence>
<dbReference type="InterPro" id="IPR012337">
    <property type="entry name" value="RNaseH-like_sf"/>
</dbReference>
<proteinExistence type="predicted"/>
<dbReference type="PANTHER" id="PTHR47266">
    <property type="entry name" value="ENDONUCLEASE-RELATED"/>
    <property type="match status" value="1"/>
</dbReference>
<keyword evidence="2" id="KW-1185">Reference proteome</keyword>
<dbReference type="SUPFAM" id="SSF53098">
    <property type="entry name" value="Ribonuclease H-like"/>
    <property type="match status" value="1"/>
</dbReference>